<dbReference type="PROSITE" id="PS01124">
    <property type="entry name" value="HTH_ARAC_FAMILY_2"/>
    <property type="match status" value="1"/>
</dbReference>
<dbReference type="SUPFAM" id="SSF51182">
    <property type="entry name" value="RmlC-like cupins"/>
    <property type="match status" value="1"/>
</dbReference>
<proteinExistence type="predicted"/>
<dbReference type="PANTHER" id="PTHR46796:SF10">
    <property type="entry name" value="TRANSCRIPTIONAL ACTIVATOR FEAR"/>
    <property type="match status" value="1"/>
</dbReference>
<evidence type="ECO:0000313" key="6">
    <source>
        <dbReference type="EMBL" id="CAJ0884618.1"/>
    </source>
</evidence>
<keyword evidence="2" id="KW-0238">DNA-binding</keyword>
<accession>A0AAD2B035</accession>
<dbReference type="Gene3D" id="2.60.120.10">
    <property type="entry name" value="Jelly Rolls"/>
    <property type="match status" value="1"/>
</dbReference>
<dbReference type="InterPro" id="IPR009057">
    <property type="entry name" value="Homeodomain-like_sf"/>
</dbReference>
<reference evidence="5 8" key="1">
    <citation type="submission" date="2023-07" db="EMBL/GenBank/DDBJ databases">
        <authorList>
            <person name="Peeters C."/>
        </authorList>
    </citation>
    <scope>NUCLEOTIDE SEQUENCE</scope>
    <source>
        <strain evidence="6 8">R-77569</strain>
        <strain evidence="5">R-77591</strain>
    </source>
</reference>
<feature type="domain" description="HTH araC/xylS-type" evidence="4">
    <location>
        <begin position="168"/>
        <end position="265"/>
    </location>
</feature>
<keyword evidence="3" id="KW-0804">Transcription</keyword>
<dbReference type="Proteomes" id="UP001190452">
    <property type="component" value="Unassembled WGS sequence"/>
</dbReference>
<dbReference type="PANTHER" id="PTHR46796">
    <property type="entry name" value="HTH-TYPE TRANSCRIPTIONAL ACTIVATOR RHAS-RELATED"/>
    <property type="match status" value="1"/>
</dbReference>
<dbReference type="Proteomes" id="UP001190002">
    <property type="component" value="Unassembled WGS sequence"/>
</dbReference>
<comment type="caution">
    <text evidence="5">The sequence shown here is derived from an EMBL/GenBank/DDBJ whole genome shotgun (WGS) entry which is preliminary data.</text>
</comment>
<evidence type="ECO:0000256" key="2">
    <source>
        <dbReference type="ARBA" id="ARBA00023125"/>
    </source>
</evidence>
<dbReference type="Pfam" id="PF12833">
    <property type="entry name" value="HTH_18"/>
    <property type="match status" value="1"/>
</dbReference>
<keyword evidence="1" id="KW-0805">Transcription regulation</keyword>
<evidence type="ECO:0000313" key="5">
    <source>
        <dbReference type="EMBL" id="CAJ0691096.1"/>
    </source>
</evidence>
<keyword evidence="8" id="KW-1185">Reference proteome</keyword>
<dbReference type="SMART" id="SM00342">
    <property type="entry name" value="HTH_ARAC"/>
    <property type="match status" value="1"/>
</dbReference>
<evidence type="ECO:0000256" key="3">
    <source>
        <dbReference type="ARBA" id="ARBA00023163"/>
    </source>
</evidence>
<dbReference type="InterPro" id="IPR018060">
    <property type="entry name" value="HTH_AraC"/>
</dbReference>
<dbReference type="GO" id="GO:0003700">
    <property type="term" value="F:DNA-binding transcription factor activity"/>
    <property type="evidence" value="ECO:0007669"/>
    <property type="project" value="InterPro"/>
</dbReference>
<dbReference type="EMBL" id="CATVXE010000017">
    <property type="protein sequence ID" value="CAJ0691096.1"/>
    <property type="molecule type" value="Genomic_DNA"/>
</dbReference>
<name>A0AAD2B035_9RALS</name>
<dbReference type="InterPro" id="IPR014710">
    <property type="entry name" value="RmlC-like_jellyroll"/>
</dbReference>
<evidence type="ECO:0000313" key="8">
    <source>
        <dbReference type="Proteomes" id="UP001190452"/>
    </source>
</evidence>
<dbReference type="GO" id="GO:0043565">
    <property type="term" value="F:sequence-specific DNA binding"/>
    <property type="evidence" value="ECO:0007669"/>
    <property type="project" value="InterPro"/>
</dbReference>
<dbReference type="AlphaFoldDB" id="A0AAD2B035"/>
<evidence type="ECO:0000256" key="1">
    <source>
        <dbReference type="ARBA" id="ARBA00023015"/>
    </source>
</evidence>
<sequence>MFSTRYRHSPATGYFFARQPVYPAPMLDLRTYGLAAPPHAHDFMQVVMPARGVLEMDVDGRGGRVDTQHAALIPAGATHAFEAAGVNRFIVLDIPAGEVDAPDLGGLANQVFFPLTPGLRALTTWLQDAPLVDAALANAWSSLALATLAAHPANQPAQIRRRPDARAERAWQAIEHRYAEPLTVEALAAEAGVSARHLATLFRAAYGTTLHAHLADVRLRHALTLLETTALPIAEIAARTGYYDQSALTRHLKAVHGITPAAVRR</sequence>
<dbReference type="InterPro" id="IPR050204">
    <property type="entry name" value="AraC_XylS_family_regulators"/>
</dbReference>
<dbReference type="Gene3D" id="1.10.10.60">
    <property type="entry name" value="Homeodomain-like"/>
    <property type="match status" value="1"/>
</dbReference>
<evidence type="ECO:0000313" key="7">
    <source>
        <dbReference type="Proteomes" id="UP001190002"/>
    </source>
</evidence>
<dbReference type="SUPFAM" id="SSF46689">
    <property type="entry name" value="Homeodomain-like"/>
    <property type="match status" value="2"/>
</dbReference>
<dbReference type="InterPro" id="IPR011051">
    <property type="entry name" value="RmlC_Cupin_sf"/>
</dbReference>
<evidence type="ECO:0000259" key="4">
    <source>
        <dbReference type="PROSITE" id="PS01124"/>
    </source>
</evidence>
<protein>
    <submittedName>
        <fullName evidence="5">HTH-type transcriptional activator RhaR</fullName>
    </submittedName>
</protein>
<gene>
    <name evidence="5" type="primary">rhaR_2</name>
    <name evidence="6" type="ORF">R77569_03553</name>
    <name evidence="5" type="ORF">R77591_03696</name>
</gene>
<dbReference type="EMBL" id="CAUDKV010000016">
    <property type="protein sequence ID" value="CAJ0884618.1"/>
    <property type="molecule type" value="Genomic_DNA"/>
</dbReference>
<organism evidence="5 7">
    <name type="scientific">Ralstonia mannitolilytica</name>
    <dbReference type="NCBI Taxonomy" id="105219"/>
    <lineage>
        <taxon>Bacteria</taxon>
        <taxon>Pseudomonadati</taxon>
        <taxon>Pseudomonadota</taxon>
        <taxon>Betaproteobacteria</taxon>
        <taxon>Burkholderiales</taxon>
        <taxon>Burkholderiaceae</taxon>
        <taxon>Ralstonia</taxon>
    </lineage>
</organism>